<dbReference type="GO" id="GO:0005634">
    <property type="term" value="C:nucleus"/>
    <property type="evidence" value="ECO:0007669"/>
    <property type="project" value="UniProtKB-SubCell"/>
</dbReference>
<evidence type="ECO:0000313" key="9">
    <source>
        <dbReference type="EMBL" id="KAL3799189.1"/>
    </source>
</evidence>
<keyword evidence="7" id="KW-0539">Nucleus</keyword>
<dbReference type="EMBL" id="JALLAZ020000267">
    <property type="protein sequence ID" value="KAL3799189.1"/>
    <property type="molecule type" value="Genomic_DNA"/>
</dbReference>
<keyword evidence="5" id="KW-0238">DNA-binding</keyword>
<keyword evidence="3" id="KW-0677">Repeat</keyword>
<keyword evidence="4" id="KW-0805">Transcription regulation</keyword>
<dbReference type="GO" id="GO:0032991">
    <property type="term" value="C:protein-containing complex"/>
    <property type="evidence" value="ECO:0007669"/>
    <property type="project" value="UniProtKB-ARBA"/>
</dbReference>
<dbReference type="PRINTS" id="PR00686">
    <property type="entry name" value="TIFACTORIID"/>
</dbReference>
<evidence type="ECO:0000256" key="2">
    <source>
        <dbReference type="ARBA" id="ARBA00005560"/>
    </source>
</evidence>
<dbReference type="CDD" id="cd04516">
    <property type="entry name" value="TBP_eukaryotes"/>
    <property type="match status" value="1"/>
</dbReference>
<dbReference type="HAMAP" id="MF_00408">
    <property type="entry name" value="TATA_bind_prot_arch"/>
    <property type="match status" value="1"/>
</dbReference>
<comment type="subcellular location">
    <subcellularLocation>
        <location evidence="1">Nucleus</location>
    </subcellularLocation>
</comment>
<feature type="region of interest" description="Disordered" evidence="8">
    <location>
        <begin position="232"/>
        <end position="298"/>
    </location>
</feature>
<dbReference type="InterPro" id="IPR033710">
    <property type="entry name" value="TBP_eukaryotic"/>
</dbReference>
<dbReference type="InterPro" id="IPR012295">
    <property type="entry name" value="TBP_dom_sf"/>
</dbReference>
<name>A0ABD3QGG7_9STRA</name>
<dbReference type="SUPFAM" id="SSF55945">
    <property type="entry name" value="TATA-box binding protein-like"/>
    <property type="match status" value="2"/>
</dbReference>
<evidence type="ECO:0000256" key="5">
    <source>
        <dbReference type="ARBA" id="ARBA00023125"/>
    </source>
</evidence>
<dbReference type="FunFam" id="3.30.310.10:FF:000002">
    <property type="entry name" value="TATA-box-binding protein 2"/>
    <property type="match status" value="1"/>
</dbReference>
<dbReference type="InterPro" id="IPR030491">
    <property type="entry name" value="TBP_CS"/>
</dbReference>
<organism evidence="9 10">
    <name type="scientific">Stephanodiscus triporus</name>
    <dbReference type="NCBI Taxonomy" id="2934178"/>
    <lineage>
        <taxon>Eukaryota</taxon>
        <taxon>Sar</taxon>
        <taxon>Stramenopiles</taxon>
        <taxon>Ochrophyta</taxon>
        <taxon>Bacillariophyta</taxon>
        <taxon>Coscinodiscophyceae</taxon>
        <taxon>Thalassiosirophycidae</taxon>
        <taxon>Stephanodiscales</taxon>
        <taxon>Stephanodiscaceae</taxon>
        <taxon>Stephanodiscus</taxon>
    </lineage>
</organism>
<sequence length="298" mass="31453">MANSTTIAAAAAQSQTQDGQQGALSLAQHTPSLAGSVLECPDGFGGSLLIRLQNMSATADLGVRLDLKQIALRCRNTEFNPRRFAAVIMRLREPRATALIFASGKLVITGTRSSHNSSLATKKVAYVLERVGFRPSSYINFKVQNIVGTVDVGFPVRLEGVAFAHPTHSSYEPELFPGLIYRLVQPKVVLLIFVSGKVVITGAKTEEQLVEGLRRVFPIMLEFRKMSVSSLPGGGTKDVAKDDVGDEAASSGGGGAEEEAVVPSLPPTGGGKGKGGIGKGAPRVRRGKDLQNVAQNST</sequence>
<evidence type="ECO:0000256" key="7">
    <source>
        <dbReference type="ARBA" id="ARBA00023242"/>
    </source>
</evidence>
<protein>
    <recommendedName>
        <fullName evidence="11">TATA-box-binding protein</fullName>
    </recommendedName>
</protein>
<comment type="caution">
    <text evidence="9">The sequence shown here is derived from an EMBL/GenBank/DDBJ whole genome shotgun (WGS) entry which is preliminary data.</text>
</comment>
<evidence type="ECO:0000256" key="1">
    <source>
        <dbReference type="ARBA" id="ARBA00004123"/>
    </source>
</evidence>
<proteinExistence type="inferred from homology"/>
<keyword evidence="10" id="KW-1185">Reference proteome</keyword>
<dbReference type="Proteomes" id="UP001530315">
    <property type="component" value="Unassembled WGS sequence"/>
</dbReference>
<feature type="compositionally biased region" description="Gly residues" evidence="8">
    <location>
        <begin position="268"/>
        <end position="279"/>
    </location>
</feature>
<dbReference type="GO" id="GO:0003677">
    <property type="term" value="F:DNA binding"/>
    <property type="evidence" value="ECO:0007669"/>
    <property type="project" value="UniProtKB-KW"/>
</dbReference>
<dbReference type="Gene3D" id="3.30.310.10">
    <property type="entry name" value="TATA-Binding Protein"/>
    <property type="match status" value="2"/>
</dbReference>
<evidence type="ECO:0000256" key="6">
    <source>
        <dbReference type="ARBA" id="ARBA00023163"/>
    </source>
</evidence>
<evidence type="ECO:0000256" key="8">
    <source>
        <dbReference type="SAM" id="MobiDB-lite"/>
    </source>
</evidence>
<evidence type="ECO:0000256" key="4">
    <source>
        <dbReference type="ARBA" id="ARBA00023015"/>
    </source>
</evidence>
<evidence type="ECO:0008006" key="11">
    <source>
        <dbReference type="Google" id="ProtNLM"/>
    </source>
</evidence>
<evidence type="ECO:0000313" key="10">
    <source>
        <dbReference type="Proteomes" id="UP001530315"/>
    </source>
</evidence>
<comment type="similarity">
    <text evidence="2">Belongs to the TBP family.</text>
</comment>
<dbReference type="Pfam" id="PF00352">
    <property type="entry name" value="TBP"/>
    <property type="match status" value="2"/>
</dbReference>
<keyword evidence="6" id="KW-0804">Transcription</keyword>
<reference evidence="9 10" key="1">
    <citation type="submission" date="2024-10" db="EMBL/GenBank/DDBJ databases">
        <title>Updated reference genomes for cyclostephanoid diatoms.</title>
        <authorList>
            <person name="Roberts W.R."/>
            <person name="Alverson A.J."/>
        </authorList>
    </citation>
    <scope>NUCLEOTIDE SEQUENCE [LARGE SCALE GENOMIC DNA]</scope>
    <source>
        <strain evidence="9 10">AJA276-08</strain>
    </source>
</reference>
<gene>
    <name evidence="9" type="ORF">ACHAW5_005466</name>
</gene>
<dbReference type="PROSITE" id="PS00351">
    <property type="entry name" value="TFIID"/>
    <property type="match status" value="1"/>
</dbReference>
<evidence type="ECO:0000256" key="3">
    <source>
        <dbReference type="ARBA" id="ARBA00022737"/>
    </source>
</evidence>
<dbReference type="AlphaFoldDB" id="A0ABD3QGG7"/>
<dbReference type="PANTHER" id="PTHR10126">
    <property type="entry name" value="TATA-BOX BINDING PROTEIN"/>
    <property type="match status" value="1"/>
</dbReference>
<accession>A0ABD3QGG7</accession>
<dbReference type="FunFam" id="3.30.310.10:FF:000005">
    <property type="entry name" value="TATA box-binding protein-like 1"/>
    <property type="match status" value="1"/>
</dbReference>
<dbReference type="InterPro" id="IPR000814">
    <property type="entry name" value="TBP"/>
</dbReference>